<proteinExistence type="predicted"/>
<sequence>MLFVLGSIFGAGLAALNTFKNKLFYPDASNAPSLHINVNLNLGNMENVTVVSPQVNQTVGPQFDFKFIDTSYDLASSSPNASAISLLLQNKTYSADIYPSKIDFIADSDPPTAEAQLNVPLLPGLAEGSYNLTIMEWQWGGPLNSPKSLSRFEVPVIFVFDPKAHEAPPTKDEL</sequence>
<name>A0A4Q9PC24_9APHY</name>
<dbReference type="EMBL" id="ML145258">
    <property type="protein sequence ID" value="TBU52289.1"/>
    <property type="molecule type" value="Genomic_DNA"/>
</dbReference>
<accession>A0A4Q9PC24</accession>
<dbReference type="AlphaFoldDB" id="A0A4Q9PC24"/>
<dbReference type="Proteomes" id="UP000292082">
    <property type="component" value="Unassembled WGS sequence"/>
</dbReference>
<gene>
    <name evidence="1" type="ORF">BD310DRAFT_952813</name>
</gene>
<organism evidence="1 2">
    <name type="scientific">Dichomitus squalens</name>
    <dbReference type="NCBI Taxonomy" id="114155"/>
    <lineage>
        <taxon>Eukaryota</taxon>
        <taxon>Fungi</taxon>
        <taxon>Dikarya</taxon>
        <taxon>Basidiomycota</taxon>
        <taxon>Agaricomycotina</taxon>
        <taxon>Agaricomycetes</taxon>
        <taxon>Polyporales</taxon>
        <taxon>Polyporaceae</taxon>
        <taxon>Dichomitus</taxon>
    </lineage>
</organism>
<keyword evidence="2" id="KW-1185">Reference proteome</keyword>
<evidence type="ECO:0000313" key="2">
    <source>
        <dbReference type="Proteomes" id="UP000292082"/>
    </source>
</evidence>
<reference evidence="1 2" key="1">
    <citation type="submission" date="2019-01" db="EMBL/GenBank/DDBJ databases">
        <title>Draft genome sequences of three monokaryotic isolates of the white-rot basidiomycete fungus Dichomitus squalens.</title>
        <authorList>
            <consortium name="DOE Joint Genome Institute"/>
            <person name="Lopez S.C."/>
            <person name="Andreopoulos B."/>
            <person name="Pangilinan J."/>
            <person name="Lipzen A."/>
            <person name="Riley R."/>
            <person name="Ahrendt S."/>
            <person name="Ng V."/>
            <person name="Barry K."/>
            <person name="Daum C."/>
            <person name="Grigoriev I.V."/>
            <person name="Hilden K.S."/>
            <person name="Makela M.R."/>
            <person name="de Vries R.P."/>
        </authorList>
    </citation>
    <scope>NUCLEOTIDE SEQUENCE [LARGE SCALE GENOMIC DNA]</scope>
    <source>
        <strain evidence="1 2">CBS 464.89</strain>
    </source>
</reference>
<evidence type="ECO:0000313" key="1">
    <source>
        <dbReference type="EMBL" id="TBU52289.1"/>
    </source>
</evidence>
<protein>
    <submittedName>
        <fullName evidence="1">Uncharacterized protein</fullName>
    </submittedName>
</protein>